<evidence type="ECO:0000313" key="2">
    <source>
        <dbReference type="EMBL" id="MBX59775.1"/>
    </source>
</evidence>
<feature type="region of interest" description="Disordered" evidence="1">
    <location>
        <begin position="1"/>
        <end position="32"/>
    </location>
</feature>
<dbReference type="AlphaFoldDB" id="A0A2P2PYJ3"/>
<dbReference type="EMBL" id="GGEC01079291">
    <property type="protein sequence ID" value="MBX59775.1"/>
    <property type="molecule type" value="Transcribed_RNA"/>
</dbReference>
<accession>A0A2P2PYJ3</accession>
<proteinExistence type="predicted"/>
<sequence>MRQKIINERSNLDQPNTNTNPKTKEYRGASLR</sequence>
<organism evidence="2">
    <name type="scientific">Rhizophora mucronata</name>
    <name type="common">Asiatic mangrove</name>
    <dbReference type="NCBI Taxonomy" id="61149"/>
    <lineage>
        <taxon>Eukaryota</taxon>
        <taxon>Viridiplantae</taxon>
        <taxon>Streptophyta</taxon>
        <taxon>Embryophyta</taxon>
        <taxon>Tracheophyta</taxon>
        <taxon>Spermatophyta</taxon>
        <taxon>Magnoliopsida</taxon>
        <taxon>eudicotyledons</taxon>
        <taxon>Gunneridae</taxon>
        <taxon>Pentapetalae</taxon>
        <taxon>rosids</taxon>
        <taxon>fabids</taxon>
        <taxon>Malpighiales</taxon>
        <taxon>Rhizophoraceae</taxon>
        <taxon>Rhizophora</taxon>
    </lineage>
</organism>
<feature type="compositionally biased region" description="Basic and acidic residues" evidence="1">
    <location>
        <begin position="1"/>
        <end position="11"/>
    </location>
</feature>
<protein>
    <submittedName>
        <fullName evidence="2">Uncharacterized protein</fullName>
    </submittedName>
</protein>
<reference evidence="2" key="1">
    <citation type="submission" date="2018-02" db="EMBL/GenBank/DDBJ databases">
        <title>Rhizophora mucronata_Transcriptome.</title>
        <authorList>
            <person name="Meera S.P."/>
            <person name="Sreeshan A."/>
            <person name="Augustine A."/>
        </authorList>
    </citation>
    <scope>NUCLEOTIDE SEQUENCE</scope>
    <source>
        <tissue evidence="2">Leaf</tissue>
    </source>
</reference>
<feature type="compositionally biased region" description="Polar residues" evidence="1">
    <location>
        <begin position="12"/>
        <end position="21"/>
    </location>
</feature>
<feature type="compositionally biased region" description="Basic and acidic residues" evidence="1">
    <location>
        <begin position="22"/>
        <end position="32"/>
    </location>
</feature>
<name>A0A2P2PYJ3_RHIMU</name>
<evidence type="ECO:0000256" key="1">
    <source>
        <dbReference type="SAM" id="MobiDB-lite"/>
    </source>
</evidence>